<evidence type="ECO:0008006" key="8">
    <source>
        <dbReference type="Google" id="ProtNLM"/>
    </source>
</evidence>
<accession>G9QJV0</accession>
<dbReference type="EMBL" id="ACWF01000065">
    <property type="protein sequence ID" value="EHL78539.1"/>
    <property type="molecule type" value="Genomic_DNA"/>
</dbReference>
<feature type="transmembrane region" description="Helical" evidence="5">
    <location>
        <begin position="371"/>
        <end position="394"/>
    </location>
</feature>
<reference evidence="6 7" key="1">
    <citation type="submission" date="2011-09" db="EMBL/GenBank/DDBJ databases">
        <title>The Genome Sequence of Bacillus smithii 7_3_47FAA.</title>
        <authorList>
            <consortium name="The Broad Institute Genome Sequencing Platform"/>
            <person name="Earl A."/>
            <person name="Ward D."/>
            <person name="Feldgarden M."/>
            <person name="Gevers D."/>
            <person name="Daigneault M."/>
            <person name="Strauss J."/>
            <person name="Allen-Vercoe E."/>
            <person name="Young S.K."/>
            <person name="Zeng Q."/>
            <person name="Gargeya S."/>
            <person name="Fitzgerald M."/>
            <person name="Haas B."/>
            <person name="Abouelleil A."/>
            <person name="Alvarado L."/>
            <person name="Arachchi H.M."/>
            <person name="Berlin A."/>
            <person name="Brown A."/>
            <person name="Chapman S.B."/>
            <person name="Chen Z."/>
            <person name="Dunbar C."/>
            <person name="Freedman E."/>
            <person name="Gearin G."/>
            <person name="Goldberg J."/>
            <person name="Griggs A."/>
            <person name="Gujja S."/>
            <person name="Heiman D."/>
            <person name="Howarth C."/>
            <person name="Larson L."/>
            <person name="Lui A."/>
            <person name="MacDonald P.J.P."/>
            <person name="Montmayeur A."/>
            <person name="Murphy C."/>
            <person name="Neiman D."/>
            <person name="Pearson M."/>
            <person name="Priest M."/>
            <person name="Roberts A."/>
            <person name="Saif S."/>
            <person name="Shea T."/>
            <person name="Shenoy N."/>
            <person name="Sisk P."/>
            <person name="Stolte C."/>
            <person name="Sykes S."/>
            <person name="Wortman J."/>
            <person name="Nusbaum C."/>
            <person name="Birren B."/>
        </authorList>
    </citation>
    <scope>NUCLEOTIDE SEQUENCE [LARGE SCALE GENOMIC DNA]</scope>
    <source>
        <strain evidence="6 7">7_3_47FAA</strain>
    </source>
</reference>
<name>G9QJV0_9BACI</name>
<comment type="caution">
    <text evidence="6">The sequence shown here is derived from an EMBL/GenBank/DDBJ whole genome shotgun (WGS) entry which is preliminary data.</text>
</comment>
<dbReference type="InterPro" id="IPR052962">
    <property type="entry name" value="AA_Transporter_AGT"/>
</dbReference>
<proteinExistence type="predicted"/>
<dbReference type="PANTHER" id="PTHR47547:SF1">
    <property type="entry name" value="ASPARTATE-PROTON SYMPORTER"/>
    <property type="match status" value="1"/>
</dbReference>
<dbReference type="GO" id="GO:0022857">
    <property type="term" value="F:transmembrane transporter activity"/>
    <property type="evidence" value="ECO:0007669"/>
    <property type="project" value="InterPro"/>
</dbReference>
<feature type="transmembrane region" description="Helical" evidence="5">
    <location>
        <begin position="406"/>
        <end position="423"/>
    </location>
</feature>
<evidence type="ECO:0000256" key="4">
    <source>
        <dbReference type="ARBA" id="ARBA00023136"/>
    </source>
</evidence>
<dbReference type="PANTHER" id="PTHR47547">
    <property type="match status" value="1"/>
</dbReference>
<dbReference type="GO" id="GO:0016020">
    <property type="term" value="C:membrane"/>
    <property type="evidence" value="ECO:0007669"/>
    <property type="project" value="UniProtKB-SubCell"/>
</dbReference>
<feature type="transmembrane region" description="Helical" evidence="5">
    <location>
        <begin position="488"/>
        <end position="510"/>
    </location>
</feature>
<evidence type="ECO:0000256" key="2">
    <source>
        <dbReference type="ARBA" id="ARBA00022692"/>
    </source>
</evidence>
<dbReference type="Gene3D" id="1.20.1740.10">
    <property type="entry name" value="Amino acid/polyamine transporter I"/>
    <property type="match status" value="1"/>
</dbReference>
<dbReference type="AlphaFoldDB" id="G9QJV0"/>
<comment type="subcellular location">
    <subcellularLocation>
        <location evidence="1">Membrane</location>
        <topology evidence="1">Multi-pass membrane protein</topology>
    </subcellularLocation>
</comment>
<organism evidence="6 7">
    <name type="scientific">Bacillus smithii 7_3_47FAA</name>
    <dbReference type="NCBI Taxonomy" id="665952"/>
    <lineage>
        <taxon>Bacteria</taxon>
        <taxon>Bacillati</taxon>
        <taxon>Bacillota</taxon>
        <taxon>Bacilli</taxon>
        <taxon>Bacillales</taxon>
        <taxon>Bacillaceae</taxon>
        <taxon>Bacillus</taxon>
    </lineage>
</organism>
<dbReference type="Pfam" id="PF13520">
    <property type="entry name" value="AA_permease_2"/>
    <property type="match status" value="1"/>
</dbReference>
<evidence type="ECO:0000313" key="6">
    <source>
        <dbReference type="EMBL" id="EHL78539.1"/>
    </source>
</evidence>
<feature type="transmembrane region" description="Helical" evidence="5">
    <location>
        <begin position="132"/>
        <end position="152"/>
    </location>
</feature>
<keyword evidence="4 5" id="KW-0472">Membrane</keyword>
<feature type="transmembrane region" description="Helical" evidence="5">
    <location>
        <begin position="87"/>
        <end position="106"/>
    </location>
</feature>
<feature type="transmembrane region" description="Helical" evidence="5">
    <location>
        <begin position="285"/>
        <end position="304"/>
    </location>
</feature>
<evidence type="ECO:0000256" key="3">
    <source>
        <dbReference type="ARBA" id="ARBA00022989"/>
    </source>
</evidence>
<evidence type="ECO:0000256" key="1">
    <source>
        <dbReference type="ARBA" id="ARBA00004141"/>
    </source>
</evidence>
<feature type="transmembrane region" description="Helical" evidence="5">
    <location>
        <begin position="12"/>
        <end position="34"/>
    </location>
</feature>
<feature type="transmembrane region" description="Helical" evidence="5">
    <location>
        <begin position="348"/>
        <end position="365"/>
    </location>
</feature>
<feature type="transmembrane region" description="Helical" evidence="5">
    <location>
        <begin position="458"/>
        <end position="476"/>
    </location>
</feature>
<dbReference type="InterPro" id="IPR002293">
    <property type="entry name" value="AA/rel_permease1"/>
</dbReference>
<keyword evidence="3 5" id="KW-1133">Transmembrane helix</keyword>
<keyword evidence="2 5" id="KW-0812">Transmembrane</keyword>
<protein>
    <recommendedName>
        <fullName evidence="8">Amino acid permease/ SLC12A domain-containing protein</fullName>
    </recommendedName>
</protein>
<dbReference type="PIRSF" id="PIRSF006060">
    <property type="entry name" value="AA_transporter"/>
    <property type="match status" value="1"/>
</dbReference>
<dbReference type="HOGENOM" id="CLU_007946_16_0_9"/>
<gene>
    <name evidence="6" type="ORF">HMPREF1015_01489</name>
</gene>
<dbReference type="Proteomes" id="UP000011747">
    <property type="component" value="Unassembled WGS sequence"/>
</dbReference>
<feature type="transmembrane region" description="Helical" evidence="5">
    <location>
        <begin position="46"/>
        <end position="66"/>
    </location>
</feature>
<feature type="transmembrane region" description="Helical" evidence="5">
    <location>
        <begin position="429"/>
        <end position="446"/>
    </location>
</feature>
<feature type="transmembrane region" description="Helical" evidence="5">
    <location>
        <begin position="202"/>
        <end position="221"/>
    </location>
</feature>
<feature type="transmembrane region" description="Helical" evidence="5">
    <location>
        <begin position="164"/>
        <end position="182"/>
    </location>
</feature>
<feature type="transmembrane region" description="Helical" evidence="5">
    <location>
        <begin position="242"/>
        <end position="265"/>
    </location>
</feature>
<evidence type="ECO:0000313" key="7">
    <source>
        <dbReference type="Proteomes" id="UP000011747"/>
    </source>
</evidence>
<keyword evidence="7" id="KW-1185">Reference proteome</keyword>
<sequence>MQKSVENLRREIGLFALTLTGLGSIIGSGWLFGAWKAAKVAGPASIFSWIIGCLIIICIAVSYAELGGMFPESGGMVRYPQYSHGSFVGFIAGWANWIAIVSVIPIEAEASVQYMSSWPWAWAQNMYDGTHLTTSGLVLAFFLVIGFFLLNYWTVGLFAKANTIVTVIKFVVPLLTVIGIYVVGFKTMNFTHVSGGFMPNGWSGVLTAIATSGIVFAFNGFQTPINLAGEVKNPGRNVPLAVILSLLTAGVLYFLLEFVFIGSVPSSMLSHGWAGLEMKSPFADLALALGIGWLAVAMFADAVISPSGTGTVYTATTARMIYGMEKNGYFPKIFGTVHPLYKVPRSAMWLNLAVSYLFMFLFRGWGELVEVISVATVVSYMAGPVTVMSLRKLVPDYHRPLKTKGLAVIAPIAFIVSSLILYWSRWPLTGQVLFVMLIGLPIYFYYEAKRGKETFLKNFKAGLWLVCYLLYMMLISCLGSKQFGGYNIIPYGWDMVVVAVSALVFYAWAIRSAYFTDQLKEAKSLNQPVEYENESIKKVAQN</sequence>
<dbReference type="PATRIC" id="fig|665952.3.peg.1273"/>
<evidence type="ECO:0000256" key="5">
    <source>
        <dbReference type="SAM" id="Phobius"/>
    </source>
</evidence>